<dbReference type="EMBL" id="MN738905">
    <property type="protein sequence ID" value="QHT30662.1"/>
    <property type="molecule type" value="Genomic_DNA"/>
</dbReference>
<reference evidence="2" key="1">
    <citation type="journal article" date="2020" name="Nature">
        <title>Giant virus diversity and host interactions through global metagenomics.</title>
        <authorList>
            <person name="Schulz F."/>
            <person name="Roux S."/>
            <person name="Paez-Espino D."/>
            <person name="Jungbluth S."/>
            <person name="Walsh D.A."/>
            <person name="Denef V.J."/>
            <person name="McMahon K.D."/>
            <person name="Konstantinidis K.T."/>
            <person name="Eloe-Fadrosh E.A."/>
            <person name="Kyrpides N.C."/>
            <person name="Woyke T."/>
        </authorList>
    </citation>
    <scope>NUCLEOTIDE SEQUENCE</scope>
    <source>
        <strain evidence="2">GVMAG-M-3300009151-35</strain>
    </source>
</reference>
<evidence type="ECO:0000256" key="1">
    <source>
        <dbReference type="SAM" id="Phobius"/>
    </source>
</evidence>
<feature type="transmembrane region" description="Helical" evidence="1">
    <location>
        <begin position="156"/>
        <end position="173"/>
    </location>
</feature>
<organism evidence="2">
    <name type="scientific">viral metagenome</name>
    <dbReference type="NCBI Taxonomy" id="1070528"/>
    <lineage>
        <taxon>unclassified sequences</taxon>
        <taxon>metagenomes</taxon>
        <taxon>organismal metagenomes</taxon>
    </lineage>
</organism>
<keyword evidence="1" id="KW-1133">Transmembrane helix</keyword>
<sequence length="176" mass="20501">MQNQSQNNMITSIDKIPLKTSGAIITDDMADDPIVKDVLNEFEKELSMNEQTIKNNYQINNNSQSPQQYQQSQQQYQQLQQSQQQSQQYQQQSQQLPQQLPQQTSQQPINYIDNILITKTFIICIVVAIIINPYIYNTIISKIPDNISIILDSYNYIIKIILAFITLYALMFYKLL</sequence>
<accession>A0A6C0EPM6</accession>
<keyword evidence="1" id="KW-0472">Membrane</keyword>
<feature type="transmembrane region" description="Helical" evidence="1">
    <location>
        <begin position="116"/>
        <end position="136"/>
    </location>
</feature>
<dbReference type="SUPFAM" id="SSF81995">
    <property type="entry name" value="beta-sandwich domain of Sec23/24"/>
    <property type="match status" value="1"/>
</dbReference>
<evidence type="ECO:0008006" key="3">
    <source>
        <dbReference type="Google" id="ProtNLM"/>
    </source>
</evidence>
<evidence type="ECO:0000313" key="2">
    <source>
        <dbReference type="EMBL" id="QHT30662.1"/>
    </source>
</evidence>
<proteinExistence type="predicted"/>
<dbReference type="AlphaFoldDB" id="A0A6C0EPM6"/>
<keyword evidence="1" id="KW-0812">Transmembrane</keyword>
<name>A0A6C0EPM6_9ZZZZ</name>
<protein>
    <recommendedName>
        <fullName evidence="3">Transmembrane protein</fullName>
    </recommendedName>
</protein>